<sequence>MIVTEFIPEQLLSYVKLNYMYSSQHRVYSADVPEFLWDRPRSFVQHCLKNLEAACYCTSQQVQEQSKGLYKVQREQSCEWYSVDLGDKDRFPSCDTGDQSGSSKENLLTDYATIDLPEAKTLLAELIKHDIAEVESGVRLSVCGQVLESRDFKSLKHPHWLNDKALQLSRIEALKPICHHLGAVYDALLSIAEDVVVSEPDVKREAL</sequence>
<dbReference type="OrthoDB" id="6142716at2759"/>
<gene>
    <name evidence="1" type="ORF">DPX16_23728</name>
</gene>
<dbReference type="Proteomes" id="UP000281406">
    <property type="component" value="Unassembled WGS sequence"/>
</dbReference>
<accession>A0A3N0XMZ9</accession>
<comment type="caution">
    <text evidence="1">The sequence shown here is derived from an EMBL/GenBank/DDBJ whole genome shotgun (WGS) entry which is preliminary data.</text>
</comment>
<protein>
    <submittedName>
        <fullName evidence="1">Uncharacterized protein</fullName>
    </submittedName>
</protein>
<reference evidence="1 2" key="1">
    <citation type="submission" date="2018-10" db="EMBL/GenBank/DDBJ databases">
        <title>Genome assembly for a Yunnan-Guizhou Plateau 3E fish, Anabarilius grahami (Regan), and its evolutionary and genetic applications.</title>
        <authorList>
            <person name="Jiang W."/>
        </authorList>
    </citation>
    <scope>NUCLEOTIDE SEQUENCE [LARGE SCALE GENOMIC DNA]</scope>
    <source>
        <strain evidence="1">AG-KIZ</strain>
        <tissue evidence="1">Muscle</tissue>
    </source>
</reference>
<organism evidence="1 2">
    <name type="scientific">Anabarilius grahami</name>
    <name type="common">Kanglang fish</name>
    <name type="synonym">Barilius grahami</name>
    <dbReference type="NCBI Taxonomy" id="495550"/>
    <lineage>
        <taxon>Eukaryota</taxon>
        <taxon>Metazoa</taxon>
        <taxon>Chordata</taxon>
        <taxon>Craniata</taxon>
        <taxon>Vertebrata</taxon>
        <taxon>Euteleostomi</taxon>
        <taxon>Actinopterygii</taxon>
        <taxon>Neopterygii</taxon>
        <taxon>Teleostei</taxon>
        <taxon>Ostariophysi</taxon>
        <taxon>Cypriniformes</taxon>
        <taxon>Xenocyprididae</taxon>
        <taxon>Xenocypridinae</taxon>
        <taxon>Xenocypridinae incertae sedis</taxon>
        <taxon>Anabarilius</taxon>
    </lineage>
</organism>
<keyword evidence="2" id="KW-1185">Reference proteome</keyword>
<evidence type="ECO:0000313" key="2">
    <source>
        <dbReference type="Proteomes" id="UP000281406"/>
    </source>
</evidence>
<dbReference type="PANTHER" id="PTHR47456">
    <property type="entry name" value="PHD-TYPE DOMAIN-CONTAINING PROTEIN"/>
    <property type="match status" value="1"/>
</dbReference>
<dbReference type="EMBL" id="RJVU01068251">
    <property type="protein sequence ID" value="ROI80152.1"/>
    <property type="molecule type" value="Genomic_DNA"/>
</dbReference>
<proteinExistence type="predicted"/>
<evidence type="ECO:0000313" key="1">
    <source>
        <dbReference type="EMBL" id="ROI80152.1"/>
    </source>
</evidence>
<dbReference type="AlphaFoldDB" id="A0A3N0XMZ9"/>
<name>A0A3N0XMZ9_ANAGA</name>